<evidence type="ECO:0000256" key="1">
    <source>
        <dbReference type="SAM" id="MobiDB-lite"/>
    </source>
</evidence>
<evidence type="ECO:0000313" key="3">
    <source>
        <dbReference type="Proteomes" id="UP000198755"/>
    </source>
</evidence>
<organism evidence="2 3">
    <name type="scientific">Methylocapsa palsarum</name>
    <dbReference type="NCBI Taxonomy" id="1612308"/>
    <lineage>
        <taxon>Bacteria</taxon>
        <taxon>Pseudomonadati</taxon>
        <taxon>Pseudomonadota</taxon>
        <taxon>Alphaproteobacteria</taxon>
        <taxon>Hyphomicrobiales</taxon>
        <taxon>Beijerinckiaceae</taxon>
        <taxon>Methylocapsa</taxon>
    </lineage>
</organism>
<protein>
    <recommendedName>
        <fullName evidence="4">Esterase/lipase superfamily enzyme</fullName>
    </recommendedName>
</protein>
<reference evidence="2 3" key="1">
    <citation type="submission" date="2016-10" db="EMBL/GenBank/DDBJ databases">
        <authorList>
            <person name="de Groot N.N."/>
        </authorList>
    </citation>
    <scope>NUCLEOTIDE SEQUENCE [LARGE SCALE GENOMIC DNA]</scope>
    <source>
        <strain evidence="2 3">NE2</strain>
    </source>
</reference>
<feature type="region of interest" description="Disordered" evidence="1">
    <location>
        <begin position="1"/>
        <end position="21"/>
    </location>
</feature>
<sequence>MSDGDHQARASAGGNAPKQQNERERLIGLMGNEKHQPDRAVFTRTVDGTLLSYQLGIVEFDDQGVCQARSQMDAIADQLARFGDDDAIIIVFVHGWKHDARDDDGNLVDFSKVLEKAVIREAEVAQKNARLARPVFGLFVGWRGLTLYSRHLVLEEINLSQVTFWDRQAAGLRVAVGSIRELLGRLRQYRNQKPPGKRLLVIVGHSFGGMIIYSAVAQSLIEAAATPPGAISTSFADLVLLVNPAIEAARYLPVHELVKLRDLAARAEDAQHPVFICVTSSNDWATGFAFPAGNLYRLATERWKNVKERQAMINTIGHISWMKTHDLIAVGEAGTERPALTPSADTQGVGPFWVVRASPDVINGHSDIFRPVFLEFLAERIGLHVERA</sequence>
<dbReference type="OrthoDB" id="8437309at2"/>
<evidence type="ECO:0008006" key="4">
    <source>
        <dbReference type="Google" id="ProtNLM"/>
    </source>
</evidence>
<dbReference type="AlphaFoldDB" id="A0A1I3Z7X3"/>
<proteinExistence type="predicted"/>
<dbReference type="Proteomes" id="UP000198755">
    <property type="component" value="Unassembled WGS sequence"/>
</dbReference>
<dbReference type="RefSeq" id="WP_091681622.1">
    <property type="nucleotide sequence ID" value="NZ_FOSN01000007.1"/>
</dbReference>
<dbReference type="SUPFAM" id="SSF53474">
    <property type="entry name" value="alpha/beta-Hydrolases"/>
    <property type="match status" value="2"/>
</dbReference>
<dbReference type="EMBL" id="FOSN01000007">
    <property type="protein sequence ID" value="SFK40030.1"/>
    <property type="molecule type" value="Genomic_DNA"/>
</dbReference>
<dbReference type="InterPro" id="IPR029058">
    <property type="entry name" value="AB_hydrolase_fold"/>
</dbReference>
<name>A0A1I3Z7X3_9HYPH</name>
<accession>A0A1I3Z7X3</accession>
<gene>
    <name evidence="2" type="ORF">SAMN05444581_107130</name>
</gene>
<keyword evidence="3" id="KW-1185">Reference proteome</keyword>
<dbReference type="STRING" id="1612308.SAMN05444581_107130"/>
<evidence type="ECO:0000313" key="2">
    <source>
        <dbReference type="EMBL" id="SFK40030.1"/>
    </source>
</evidence>